<protein>
    <submittedName>
        <fullName evidence="1">Vacuolar sorting protein VPS24</fullName>
    </submittedName>
</protein>
<dbReference type="EMBL" id="GFPF01013262">
    <property type="protein sequence ID" value="MAA24408.1"/>
    <property type="molecule type" value="Transcribed_RNA"/>
</dbReference>
<sequence length="595" mass="66051">MAENPFVASQGTGSGHFLEYPRSFDTIESADINMQFVGTCSKVNLTCLFQCTYQVLKANSPASDLPVVVGLNKQPEDVVAFCQENAYSIVSEIGAAIDKCLVQALGKDINAAGLYGLAFVRCGEFEDAAFITFVKNNQLVIKYLVSFKQGMASSFADVLNMRLHKLGVSDSCRLVAATVDRDCFHMEEIEALLSAKKDRTNALLEFHCVIYKLESVLGHALQKSMLDDPQVAIIANLCNMLKNLALADDLNLGDAMFQGPESSTSTFFNYKTLVTLHNHWLDIVTKLNKVLVDSLVEDDRQVISFILATLKSTTFIVNLAFYIELFRSLHEWTSRVVALGIPAYQVLNELQGASSTLRHHTSTGGVRVEELLEELRQSCGRYRGVDISCDLDEALFTATMNKVCSLMAEILDDIVRQTTPSISKFSILDPKVWPVDSCQLDDFGFDSIKVLAREYRYSLLDNVDVFQEWGSYKRTVHNSFVTQLRDNFDALAVRMVSSFKSLYPGIVTLLSAVTLLCPASKVLQKCTQNLLEGEQSEEVRNIQINGPPVESWSAAAALSFLLQERCVEQTAQFSDKPCDIVLPLEAVRSLFVNTV</sequence>
<evidence type="ECO:0000313" key="1">
    <source>
        <dbReference type="EMBL" id="MAA24408.1"/>
    </source>
</evidence>
<dbReference type="PANTHER" id="PTHR46880:SF5">
    <property type="entry name" value="DUF4371 DOMAIN-CONTAINING PROTEIN"/>
    <property type="match status" value="1"/>
</dbReference>
<dbReference type="PANTHER" id="PTHR46880">
    <property type="entry name" value="RAS-ASSOCIATING DOMAIN-CONTAINING PROTEIN"/>
    <property type="match status" value="1"/>
</dbReference>
<dbReference type="AlphaFoldDB" id="A0A224Z3G0"/>
<organism evidence="1">
    <name type="scientific">Rhipicephalus zambeziensis</name>
    <dbReference type="NCBI Taxonomy" id="60191"/>
    <lineage>
        <taxon>Eukaryota</taxon>
        <taxon>Metazoa</taxon>
        <taxon>Ecdysozoa</taxon>
        <taxon>Arthropoda</taxon>
        <taxon>Chelicerata</taxon>
        <taxon>Arachnida</taxon>
        <taxon>Acari</taxon>
        <taxon>Parasitiformes</taxon>
        <taxon>Ixodida</taxon>
        <taxon>Ixodoidea</taxon>
        <taxon>Ixodidae</taxon>
        <taxon>Rhipicephalinae</taxon>
        <taxon>Rhipicephalus</taxon>
        <taxon>Rhipicephalus</taxon>
    </lineage>
</organism>
<accession>A0A224Z3G0</accession>
<reference evidence="1" key="1">
    <citation type="journal article" date="2017" name="Parasit. Vectors">
        <title>Sialotranscriptomics of Rhipicephalus zambeziensis reveals intricate expression profiles of secretory proteins and suggests tight temporal transcriptional regulation during blood-feeding.</title>
        <authorList>
            <person name="de Castro M.H."/>
            <person name="de Klerk D."/>
            <person name="Pienaar R."/>
            <person name="Rees D.J.G."/>
            <person name="Mans B.J."/>
        </authorList>
    </citation>
    <scope>NUCLEOTIDE SEQUENCE</scope>
    <source>
        <tissue evidence="1">Salivary glands</tissue>
    </source>
</reference>
<proteinExistence type="predicted"/>
<name>A0A224Z3G0_9ACAR</name>